<dbReference type="SUPFAM" id="SSF48403">
    <property type="entry name" value="Ankyrin repeat"/>
    <property type="match status" value="1"/>
</dbReference>
<proteinExistence type="predicted"/>
<dbReference type="PROSITE" id="PS50088">
    <property type="entry name" value="ANK_REPEAT"/>
    <property type="match status" value="2"/>
</dbReference>
<evidence type="ECO:0000313" key="4">
    <source>
        <dbReference type="Proteomes" id="UP000683000"/>
    </source>
</evidence>
<keyword evidence="4" id="KW-1185">Reference proteome</keyword>
<feature type="compositionally biased region" description="Basic and acidic residues" evidence="2">
    <location>
        <begin position="156"/>
        <end position="169"/>
    </location>
</feature>
<feature type="repeat" description="ANK" evidence="1">
    <location>
        <begin position="42"/>
        <end position="63"/>
    </location>
</feature>
<dbReference type="Pfam" id="PF12796">
    <property type="entry name" value="Ank_2"/>
    <property type="match status" value="1"/>
</dbReference>
<evidence type="ECO:0000313" key="3">
    <source>
        <dbReference type="EMBL" id="KAG6382145.1"/>
    </source>
</evidence>
<dbReference type="InterPro" id="IPR002110">
    <property type="entry name" value="Ankyrin_rpt"/>
</dbReference>
<dbReference type="InterPro" id="IPR036770">
    <property type="entry name" value="Ankyrin_rpt-contain_sf"/>
</dbReference>
<dbReference type="OrthoDB" id="10057496at2759"/>
<sequence>MTPTENDKQDLLLSCRFGDLDDVQHFINTFPHESLDGVQDDNGNSVLHMAAANGHTDILAYLLPRVSPSLLTHRNNAGSTALHWAAVNRHLDVAQMLVRFSPGPGVDLIDIRNEAGRSPLGEAEIAGWDEGARWFVQVMHLGEVREAEAEAEEEGQGEKTPVDPSHAIEVEIQDSDGQMARMTINTKPSLSDREPS</sequence>
<accession>A0A8I3AGZ8</accession>
<evidence type="ECO:0000256" key="2">
    <source>
        <dbReference type="SAM" id="MobiDB-lite"/>
    </source>
</evidence>
<name>A0A8I3AGZ8_9AGAM</name>
<organism evidence="3 4">
    <name type="scientific">Boletus reticuloceps</name>
    <dbReference type="NCBI Taxonomy" id="495285"/>
    <lineage>
        <taxon>Eukaryota</taxon>
        <taxon>Fungi</taxon>
        <taxon>Dikarya</taxon>
        <taxon>Basidiomycota</taxon>
        <taxon>Agaricomycotina</taxon>
        <taxon>Agaricomycetes</taxon>
        <taxon>Agaricomycetidae</taxon>
        <taxon>Boletales</taxon>
        <taxon>Boletineae</taxon>
        <taxon>Boletaceae</taxon>
        <taxon>Boletoideae</taxon>
        <taxon>Boletus</taxon>
    </lineage>
</organism>
<dbReference type="Gene3D" id="1.25.40.20">
    <property type="entry name" value="Ankyrin repeat-containing domain"/>
    <property type="match status" value="1"/>
</dbReference>
<protein>
    <submittedName>
        <fullName evidence="3">Cytoplasmic protein</fullName>
    </submittedName>
</protein>
<comment type="caution">
    <text evidence="3">The sequence shown here is derived from an EMBL/GenBank/DDBJ whole genome shotgun (WGS) entry which is preliminary data.</text>
</comment>
<evidence type="ECO:0000256" key="1">
    <source>
        <dbReference type="PROSITE-ProRule" id="PRU00023"/>
    </source>
</evidence>
<feature type="region of interest" description="Disordered" evidence="2">
    <location>
        <begin position="146"/>
        <end position="196"/>
    </location>
</feature>
<dbReference type="PROSITE" id="PS50297">
    <property type="entry name" value="ANK_REP_REGION"/>
    <property type="match status" value="2"/>
</dbReference>
<feature type="repeat" description="ANK" evidence="1">
    <location>
        <begin position="77"/>
        <end position="99"/>
    </location>
</feature>
<keyword evidence="1" id="KW-0040">ANK repeat</keyword>
<reference evidence="3" key="1">
    <citation type="submission" date="2021-03" db="EMBL/GenBank/DDBJ databases">
        <title>Evolutionary innovations through gain and loss of genes in the ectomycorrhizal Boletales.</title>
        <authorList>
            <person name="Wu G."/>
            <person name="Miyauchi S."/>
            <person name="Morin E."/>
            <person name="Yang Z.-L."/>
            <person name="Xu J."/>
            <person name="Martin F.M."/>
        </authorList>
    </citation>
    <scope>NUCLEOTIDE SEQUENCE</scope>
    <source>
        <strain evidence="3">BR01</strain>
    </source>
</reference>
<gene>
    <name evidence="3" type="ORF">JVT61DRAFT_789</name>
</gene>
<dbReference type="SMART" id="SM00248">
    <property type="entry name" value="ANK"/>
    <property type="match status" value="2"/>
</dbReference>
<dbReference type="Proteomes" id="UP000683000">
    <property type="component" value="Unassembled WGS sequence"/>
</dbReference>
<dbReference type="PANTHER" id="PTHR24121">
    <property type="entry name" value="NO MECHANORECEPTOR POTENTIAL C, ISOFORM D-RELATED"/>
    <property type="match status" value="1"/>
</dbReference>
<dbReference type="AlphaFoldDB" id="A0A8I3AGZ8"/>
<dbReference type="PANTHER" id="PTHR24121:SF23">
    <property type="entry name" value="NO MECHANORECEPTOR POTENTIAL C, ISOFORM H"/>
    <property type="match status" value="1"/>
</dbReference>
<dbReference type="EMBL" id="JAGFBS010000001">
    <property type="protein sequence ID" value="KAG6382145.1"/>
    <property type="molecule type" value="Genomic_DNA"/>
</dbReference>